<evidence type="ECO:0000313" key="2">
    <source>
        <dbReference type="Proteomes" id="UP000252107"/>
    </source>
</evidence>
<proteinExistence type="predicted"/>
<dbReference type="Pfam" id="PF08894">
    <property type="entry name" value="DUF1838"/>
    <property type="match status" value="1"/>
</dbReference>
<dbReference type="InterPro" id="IPR014990">
    <property type="entry name" value="DUF1838"/>
</dbReference>
<evidence type="ECO:0008006" key="3">
    <source>
        <dbReference type="Google" id="ProtNLM"/>
    </source>
</evidence>
<organism evidence="1 2">
    <name type="scientific">Nostoc minutum NIES-26</name>
    <dbReference type="NCBI Taxonomy" id="1844469"/>
    <lineage>
        <taxon>Bacteria</taxon>
        <taxon>Bacillati</taxon>
        <taxon>Cyanobacteriota</taxon>
        <taxon>Cyanophyceae</taxon>
        <taxon>Nostocales</taxon>
        <taxon>Nostocaceae</taxon>
        <taxon>Nostoc</taxon>
    </lineage>
</organism>
<gene>
    <name evidence="1" type="ORF">A6770_32515</name>
</gene>
<dbReference type="Proteomes" id="UP000252107">
    <property type="component" value="Unassembled WGS sequence"/>
</dbReference>
<dbReference type="AlphaFoldDB" id="A0A367Q574"/>
<evidence type="ECO:0000313" key="1">
    <source>
        <dbReference type="EMBL" id="RCJ18931.1"/>
    </source>
</evidence>
<comment type="caution">
    <text evidence="1">The sequence shown here is derived from an EMBL/GenBank/DDBJ whole genome shotgun (WGS) entry which is preliminary data.</text>
</comment>
<dbReference type="EMBL" id="LXQD01000344">
    <property type="protein sequence ID" value="RCJ18931.1"/>
    <property type="molecule type" value="Genomic_DNA"/>
</dbReference>
<sequence length="266" mass="31174">MSDRLDDYEVNNLDFYRKNHGLQLYYNWSGEIWWQEEPDKPKEKLFSIIGMNATKVFIKIDPEYGEVGYRINRELGLFCDPVTQEILTSWKSPKASKAIPVVHIANRIVQGSVKPKKYLIPKGSEYITSVMEIPLEYPHPLARDSKYLDYCPGEKFRGVEYFTSHVCRPNVSNVPPAQWARDCPWMPWMKLGYGHPAKLRFETTISRVNSFEELNPKLVQLVREKVPIYEFAPMESDEPNMTSIQYFKKHFESYLKGEIFPLEETC</sequence>
<accession>A0A367Q574</accession>
<protein>
    <recommendedName>
        <fullName evidence="3">DUF1838 domain-containing protein</fullName>
    </recommendedName>
</protein>
<keyword evidence="2" id="KW-1185">Reference proteome</keyword>
<reference evidence="1" key="1">
    <citation type="submission" date="2016-04" db="EMBL/GenBank/DDBJ databases">
        <authorList>
            <person name="Tabuchi Yagui T.R."/>
        </authorList>
    </citation>
    <scope>NUCLEOTIDE SEQUENCE [LARGE SCALE GENOMIC DNA]</scope>
    <source>
        <strain evidence="1">NIES-26</strain>
    </source>
</reference>
<name>A0A367Q574_9NOSO</name>